<organism evidence="1 2">
    <name type="scientific">Amycolatopsis methanolica 239</name>
    <dbReference type="NCBI Taxonomy" id="1068978"/>
    <lineage>
        <taxon>Bacteria</taxon>
        <taxon>Bacillati</taxon>
        <taxon>Actinomycetota</taxon>
        <taxon>Actinomycetes</taxon>
        <taxon>Pseudonocardiales</taxon>
        <taxon>Pseudonocardiaceae</taxon>
        <taxon>Amycolatopsis</taxon>
        <taxon>Amycolatopsis methanolica group</taxon>
    </lineage>
</organism>
<gene>
    <name evidence="1" type="ORF">AMETH_2303</name>
</gene>
<dbReference type="EMBL" id="CP009110">
    <property type="protein sequence ID" value="AIJ22395.1"/>
    <property type="molecule type" value="Genomic_DNA"/>
</dbReference>
<dbReference type="RefSeq" id="WP_051079392.1">
    <property type="nucleotide sequence ID" value="NZ_AQUL01000001.1"/>
</dbReference>
<proteinExistence type="predicted"/>
<name>A0A076MUK9_AMYME</name>
<keyword evidence="2" id="KW-1185">Reference proteome</keyword>
<dbReference type="HOGENOM" id="CLU_2340658_0_0_11"/>
<evidence type="ECO:0000313" key="2">
    <source>
        <dbReference type="Proteomes" id="UP000062973"/>
    </source>
</evidence>
<dbReference type="PATRIC" id="fig|1068978.7.peg.2448"/>
<evidence type="ECO:0000313" key="1">
    <source>
        <dbReference type="EMBL" id="AIJ22395.1"/>
    </source>
</evidence>
<dbReference type="STRING" id="1068978.AMETH_2303"/>
<reference evidence="1 2" key="1">
    <citation type="submission" date="2014-07" db="EMBL/GenBank/DDBJ databases">
        <title>Whole Genome Sequence of the Amycolatopsis methanolica 239.</title>
        <authorList>
            <person name="Tang B."/>
        </authorList>
    </citation>
    <scope>NUCLEOTIDE SEQUENCE [LARGE SCALE GENOMIC DNA]</scope>
    <source>
        <strain evidence="1 2">239</strain>
    </source>
</reference>
<accession>A0A076MUK9</accession>
<dbReference type="Proteomes" id="UP000062973">
    <property type="component" value="Chromosome"/>
</dbReference>
<protein>
    <submittedName>
        <fullName evidence="1">Uncharacterized protein</fullName>
    </submittedName>
</protein>
<dbReference type="OrthoDB" id="5192114at2"/>
<sequence>MNRRREALRSWEDVWSAAFAARGHRVVIEVEPAVEPLPTALWHWWITFRTGDAELDAIAAPQPEALAFEDARGRFEEVIPLGEVADHVLRRLTDDLR</sequence>
<dbReference type="KEGG" id="amq:AMETH_2303"/>
<dbReference type="AlphaFoldDB" id="A0A076MUK9"/>